<feature type="compositionally biased region" description="Acidic residues" evidence="1">
    <location>
        <begin position="214"/>
        <end position="226"/>
    </location>
</feature>
<keyword evidence="3" id="KW-1185">Reference proteome</keyword>
<gene>
    <name evidence="2" type="ORF">EBH_0003560</name>
</gene>
<evidence type="ECO:0000313" key="2">
    <source>
        <dbReference type="EMBL" id="CDJ52369.1"/>
    </source>
</evidence>
<evidence type="ECO:0000313" key="3">
    <source>
        <dbReference type="Proteomes" id="UP000030750"/>
    </source>
</evidence>
<dbReference type="VEuPathDB" id="ToxoDB:EBH_0003560"/>
<reference evidence="2" key="1">
    <citation type="submission" date="2013-10" db="EMBL/GenBank/DDBJ databases">
        <title>Genomic analysis of the causative agents of coccidiosis in chickens.</title>
        <authorList>
            <person name="Reid A.J."/>
            <person name="Blake D."/>
            <person name="Billington K."/>
            <person name="Browne H."/>
            <person name="Dunn M."/>
            <person name="Hung S."/>
            <person name="Kawahara F."/>
            <person name="Miranda-Saavedra D."/>
            <person name="Mourier T."/>
            <person name="Nagra H."/>
            <person name="Otto T.D."/>
            <person name="Rawlings N."/>
            <person name="Sanchez A."/>
            <person name="Sanders M."/>
            <person name="Subramaniam C."/>
            <person name="Tay Y."/>
            <person name="Dear P."/>
            <person name="Doerig C."/>
            <person name="Gruber A."/>
            <person name="Parkinson J."/>
            <person name="Shirley M."/>
            <person name="Wan K.L."/>
            <person name="Berriman M."/>
            <person name="Tomley F."/>
            <person name="Pain A."/>
        </authorList>
    </citation>
    <scope>NUCLEOTIDE SEQUENCE [LARGE SCALE GENOMIC DNA]</scope>
    <source>
        <strain evidence="2">Houghton</strain>
    </source>
</reference>
<feature type="region of interest" description="Disordered" evidence="1">
    <location>
        <begin position="197"/>
        <end position="272"/>
    </location>
</feature>
<dbReference type="OrthoDB" id="330082at2759"/>
<sequence length="412" mass="45133">MQPPELRLYSRAELLQQLEKDIMNASDDKEKQMVGSEESWWHLCSVDKTFPFYVIPTPITILECGAGTGLLAAHLLPLLQQQLQQQQELQQCGSSIKLDCEQQQQQQQQGSSSAAPTEDLPPLVTVQVCSGAHNNCSSSDSNSSSSGPAAAAAAADSLFSYVASEPRSELQWLETWGMRCSGGGRLPLGVDYEVPQEHPQDQECRGFCTPSSSEEGEGNEEEEEGEGQSVDVSVVGREALKGEANGEKEGRKRRRESTDEHNGNGNGRQWKSANMFCSIPPEVPATAAATAVAATPEATAETAENDRVESSAGCTASTQHGQQRMQKLLPLHQRPYYNEGFERLPPLPTEDDAGTTLGEETTENTLLQQQRLLQQLQQAQPLSRFDSLYSLRAELPPVSQIVVFRRMRNTLS</sequence>
<protein>
    <submittedName>
        <fullName evidence="2">Uncharacterized protein</fullName>
    </submittedName>
</protein>
<feature type="compositionally biased region" description="Basic and acidic residues" evidence="1">
    <location>
        <begin position="238"/>
        <end position="262"/>
    </location>
</feature>
<proteinExistence type="predicted"/>
<dbReference type="EMBL" id="HG713120">
    <property type="protein sequence ID" value="CDJ52369.1"/>
    <property type="molecule type" value="Genomic_DNA"/>
</dbReference>
<dbReference type="AlphaFoldDB" id="U6LUT4"/>
<organism evidence="2 3">
    <name type="scientific">Eimeria brunetti</name>
    <dbReference type="NCBI Taxonomy" id="51314"/>
    <lineage>
        <taxon>Eukaryota</taxon>
        <taxon>Sar</taxon>
        <taxon>Alveolata</taxon>
        <taxon>Apicomplexa</taxon>
        <taxon>Conoidasida</taxon>
        <taxon>Coccidia</taxon>
        <taxon>Eucoccidiorida</taxon>
        <taxon>Eimeriorina</taxon>
        <taxon>Eimeriidae</taxon>
        <taxon>Eimeria</taxon>
    </lineage>
</organism>
<name>U6LUT4_9EIME</name>
<evidence type="ECO:0000256" key="1">
    <source>
        <dbReference type="SAM" id="MobiDB-lite"/>
    </source>
</evidence>
<reference evidence="2" key="2">
    <citation type="submission" date="2013-10" db="EMBL/GenBank/DDBJ databases">
        <authorList>
            <person name="Aslett M."/>
        </authorList>
    </citation>
    <scope>NUCLEOTIDE SEQUENCE [LARGE SCALE GENOMIC DNA]</scope>
    <source>
        <strain evidence="2">Houghton</strain>
    </source>
</reference>
<feature type="compositionally biased region" description="Low complexity" evidence="1">
    <location>
        <begin position="227"/>
        <end position="236"/>
    </location>
</feature>
<dbReference type="Proteomes" id="UP000030750">
    <property type="component" value="Unassembled WGS sequence"/>
</dbReference>
<accession>U6LUT4</accession>